<evidence type="ECO:0000256" key="1">
    <source>
        <dbReference type="ARBA" id="ARBA00001933"/>
    </source>
</evidence>
<evidence type="ECO:0000256" key="10">
    <source>
        <dbReference type="RuleBase" id="RU004504"/>
    </source>
</evidence>
<feature type="domain" description="Aminotransferase class V" evidence="11">
    <location>
        <begin position="5"/>
        <end position="367"/>
    </location>
</feature>
<dbReference type="InterPro" id="IPR015421">
    <property type="entry name" value="PyrdxlP-dep_Trfase_major"/>
</dbReference>
<protein>
    <recommendedName>
        <fullName evidence="3">cysteine desulfurase</fullName>
        <ecNumber evidence="3">2.8.1.7</ecNumber>
    </recommendedName>
</protein>
<keyword evidence="7" id="KW-0408">Iron</keyword>
<evidence type="ECO:0000256" key="4">
    <source>
        <dbReference type="ARBA" id="ARBA00022679"/>
    </source>
</evidence>
<dbReference type="PANTHER" id="PTHR11601:SF34">
    <property type="entry name" value="CYSTEINE DESULFURASE"/>
    <property type="match status" value="1"/>
</dbReference>
<dbReference type="PANTHER" id="PTHR11601">
    <property type="entry name" value="CYSTEINE DESULFURYLASE FAMILY MEMBER"/>
    <property type="match status" value="1"/>
</dbReference>
<evidence type="ECO:0000256" key="7">
    <source>
        <dbReference type="ARBA" id="ARBA00023004"/>
    </source>
</evidence>
<dbReference type="Gene3D" id="1.10.260.50">
    <property type="match status" value="1"/>
</dbReference>
<dbReference type="Proteomes" id="UP001518925">
    <property type="component" value="Unassembled WGS sequence"/>
</dbReference>
<evidence type="ECO:0000256" key="5">
    <source>
        <dbReference type="ARBA" id="ARBA00022723"/>
    </source>
</evidence>
<comment type="catalytic activity">
    <reaction evidence="9">
        <text>(sulfur carrier)-H + L-cysteine = (sulfur carrier)-SH + L-alanine</text>
        <dbReference type="Rhea" id="RHEA:43892"/>
        <dbReference type="Rhea" id="RHEA-COMP:14737"/>
        <dbReference type="Rhea" id="RHEA-COMP:14739"/>
        <dbReference type="ChEBI" id="CHEBI:29917"/>
        <dbReference type="ChEBI" id="CHEBI:35235"/>
        <dbReference type="ChEBI" id="CHEBI:57972"/>
        <dbReference type="ChEBI" id="CHEBI:64428"/>
        <dbReference type="EC" id="2.8.1.7"/>
    </reaction>
</comment>
<dbReference type="Gene3D" id="3.40.640.10">
    <property type="entry name" value="Type I PLP-dependent aspartate aminotransferase-like (Major domain)"/>
    <property type="match status" value="1"/>
</dbReference>
<keyword evidence="5" id="KW-0479">Metal-binding</keyword>
<evidence type="ECO:0000256" key="2">
    <source>
        <dbReference type="ARBA" id="ARBA00006490"/>
    </source>
</evidence>
<dbReference type="RefSeq" id="WP_204205183.1">
    <property type="nucleotide sequence ID" value="NZ_JAFELM010000044.1"/>
</dbReference>
<dbReference type="Gene3D" id="3.90.1150.10">
    <property type="entry name" value="Aspartate Aminotransferase, domain 1"/>
    <property type="match status" value="1"/>
</dbReference>
<evidence type="ECO:0000313" key="13">
    <source>
        <dbReference type="Proteomes" id="UP001518925"/>
    </source>
</evidence>
<dbReference type="InterPro" id="IPR015422">
    <property type="entry name" value="PyrdxlP-dep_Trfase_small"/>
</dbReference>
<evidence type="ECO:0000259" key="11">
    <source>
        <dbReference type="Pfam" id="PF00266"/>
    </source>
</evidence>
<keyword evidence="8" id="KW-0411">Iron-sulfur</keyword>
<dbReference type="EMBL" id="JAFELM010000044">
    <property type="protein sequence ID" value="MBM6619696.1"/>
    <property type="molecule type" value="Genomic_DNA"/>
</dbReference>
<dbReference type="EC" id="2.8.1.7" evidence="3"/>
<reference evidence="12 13" key="1">
    <citation type="submission" date="2021-02" db="EMBL/GenBank/DDBJ databases">
        <title>Bacillus sp. RD4P76, an endophyte from a halophyte.</title>
        <authorList>
            <person name="Sun J.-Q."/>
        </authorList>
    </citation>
    <scope>NUCLEOTIDE SEQUENCE [LARGE SCALE GENOMIC DNA]</scope>
    <source>
        <strain evidence="12 13">RD4P76</strain>
    </source>
</reference>
<sequence length="382" mass="41689">MKEAIYVDHAATSPVYPEVAEKMLAFMTTTFGNPSSIHSFGRKSRQAIDEARESIASSIGSKESEIIFTSGGTEADNLAILGTAMANSDRGKHIITTSIEHHAVLHTCGQLERQGFEVTYLPVGVDGRIQMSDFKEALRDDTILVTIMLGNNEVGTIQPIQEISDTLSNHSAYLHTDAVQAFGAIPVNVDDLKVDLLSVSGHKINGPKGIGFLYVREGTKLSSLTFGGEQERKRRAGTENVPGILGLAEAVLLSQTDMENRQNTYKRYKDIFKSILNDKNISYEINGSEEHGLPHIFNLYFPGMNVESFLVNLDLAGIAASSGSACTAGSIEPSHVIVAMFGTESERGRSSVRYSFGLGNTEEQITKVAEETVRIVQRLMRR</sequence>
<organism evidence="12 13">
    <name type="scientific">Bacillus suaedaesalsae</name>
    <dbReference type="NCBI Taxonomy" id="2810349"/>
    <lineage>
        <taxon>Bacteria</taxon>
        <taxon>Bacillati</taxon>
        <taxon>Bacillota</taxon>
        <taxon>Bacilli</taxon>
        <taxon>Bacillales</taxon>
        <taxon>Bacillaceae</taxon>
        <taxon>Bacillus</taxon>
    </lineage>
</organism>
<comment type="cofactor">
    <cofactor evidence="1 10">
        <name>pyridoxal 5'-phosphate</name>
        <dbReference type="ChEBI" id="CHEBI:597326"/>
    </cofactor>
</comment>
<dbReference type="PIRSF" id="PIRSF005572">
    <property type="entry name" value="NifS"/>
    <property type="match status" value="1"/>
</dbReference>
<dbReference type="InterPro" id="IPR000192">
    <property type="entry name" value="Aminotrans_V_dom"/>
</dbReference>
<comment type="caution">
    <text evidence="12">The sequence shown here is derived from an EMBL/GenBank/DDBJ whole genome shotgun (WGS) entry which is preliminary data.</text>
</comment>
<dbReference type="InterPro" id="IPR016454">
    <property type="entry name" value="Cysteine_dSase"/>
</dbReference>
<dbReference type="SUPFAM" id="SSF53383">
    <property type="entry name" value="PLP-dependent transferases"/>
    <property type="match status" value="1"/>
</dbReference>
<dbReference type="InterPro" id="IPR020578">
    <property type="entry name" value="Aminotrans_V_PyrdxlP_BS"/>
</dbReference>
<dbReference type="InterPro" id="IPR015424">
    <property type="entry name" value="PyrdxlP-dep_Trfase"/>
</dbReference>
<dbReference type="Pfam" id="PF00266">
    <property type="entry name" value="Aminotran_5"/>
    <property type="match status" value="1"/>
</dbReference>
<accession>A0ABS2DMQ8</accession>
<evidence type="ECO:0000256" key="6">
    <source>
        <dbReference type="ARBA" id="ARBA00022898"/>
    </source>
</evidence>
<name>A0ABS2DMQ8_9BACI</name>
<dbReference type="NCBIfam" id="NF002806">
    <property type="entry name" value="PRK02948.1"/>
    <property type="match status" value="1"/>
</dbReference>
<keyword evidence="6" id="KW-0663">Pyridoxal phosphate</keyword>
<proteinExistence type="inferred from homology"/>
<evidence type="ECO:0000256" key="8">
    <source>
        <dbReference type="ARBA" id="ARBA00023014"/>
    </source>
</evidence>
<comment type="similarity">
    <text evidence="2">Belongs to the class-V pyridoxal-phosphate-dependent aminotransferase family. NifS/IscS subfamily.</text>
</comment>
<dbReference type="PROSITE" id="PS00595">
    <property type="entry name" value="AA_TRANSFER_CLASS_5"/>
    <property type="match status" value="1"/>
</dbReference>
<keyword evidence="13" id="KW-1185">Reference proteome</keyword>
<evidence type="ECO:0000313" key="12">
    <source>
        <dbReference type="EMBL" id="MBM6619696.1"/>
    </source>
</evidence>
<evidence type="ECO:0000256" key="9">
    <source>
        <dbReference type="ARBA" id="ARBA00050776"/>
    </source>
</evidence>
<gene>
    <name evidence="12" type="ORF">JR050_18700</name>
</gene>
<evidence type="ECO:0000256" key="3">
    <source>
        <dbReference type="ARBA" id="ARBA00012239"/>
    </source>
</evidence>
<keyword evidence="4" id="KW-0808">Transferase</keyword>